<proteinExistence type="predicted"/>
<dbReference type="Proteomes" id="UP000265719">
    <property type="component" value="Chromosome"/>
</dbReference>
<dbReference type="RefSeq" id="WP_084012656.1">
    <property type="nucleotide sequence ID" value="NZ_CP063196.1"/>
</dbReference>
<dbReference type="InterPro" id="IPR023809">
    <property type="entry name" value="Thiopep_bacteriocin_synth_dom"/>
</dbReference>
<reference evidence="2" key="1">
    <citation type="submission" date="2020-10" db="EMBL/GenBank/DDBJ databases">
        <title>De novo genome project of the cellulose decomposer Thermobifida halotolerans type strain.</title>
        <authorList>
            <person name="Nagy I."/>
            <person name="Horvath B."/>
            <person name="Kukolya J."/>
            <person name="Nagy I."/>
            <person name="Orsini M."/>
        </authorList>
    </citation>
    <scope>NUCLEOTIDE SEQUENCE</scope>
    <source>
        <strain evidence="2">DSM 44931</strain>
    </source>
</reference>
<dbReference type="KEGG" id="thao:NI17_005215"/>
<accession>A0AA97LYJ8</accession>
<feature type="domain" description="Thiopeptide-type bacteriocin biosynthesis" evidence="1">
    <location>
        <begin position="5"/>
        <end position="332"/>
    </location>
</feature>
<sequence length="341" mass="38854">MSDEWVAFHVFYASDANPIVVEAVRPLVAELRAEGRISGWFFIKYWLEGPHLRVRFKPREASLREEVAERARRALEDFLRRRPALYDTDSEGLDELYRQMFVAEYGEERWQAEYGAAGAIPLRPNNTVEQRPYEQELGRYGGPVGMDIAEWHFEHSSDVVAELLAFSNTHVRPVLLGLATQLSLMSAYSFLRDDAAVLRFFRRYRAFWESSYERPSDEHLASFDKSFARTRDSLLARVDRIRAVTAPGGEATRSRIERRWLDHCAELHQKVTGAAARGELEFSRRGSAAAPVDAPEDLAAVLLSSYIHMTNNRLGAAILDEVYLSYLVERALAERVPAEAA</sequence>
<dbReference type="EMBL" id="CP063196">
    <property type="protein sequence ID" value="UOE20617.1"/>
    <property type="molecule type" value="Genomic_DNA"/>
</dbReference>
<dbReference type="Pfam" id="PF14028">
    <property type="entry name" value="Lant_dehydr_C"/>
    <property type="match status" value="1"/>
</dbReference>
<organism evidence="2 3">
    <name type="scientific">Thermobifida halotolerans</name>
    <dbReference type="NCBI Taxonomy" id="483545"/>
    <lineage>
        <taxon>Bacteria</taxon>
        <taxon>Bacillati</taxon>
        <taxon>Actinomycetota</taxon>
        <taxon>Actinomycetes</taxon>
        <taxon>Streptosporangiales</taxon>
        <taxon>Nocardiopsidaceae</taxon>
        <taxon>Thermobifida</taxon>
    </lineage>
</organism>
<evidence type="ECO:0000259" key="1">
    <source>
        <dbReference type="Pfam" id="PF14028"/>
    </source>
</evidence>
<name>A0AA97LYJ8_9ACTN</name>
<gene>
    <name evidence="2" type="ORF">NI17_005215</name>
</gene>
<keyword evidence="3" id="KW-1185">Reference proteome</keyword>
<dbReference type="AlphaFoldDB" id="A0AA97LYJ8"/>
<protein>
    <submittedName>
        <fullName evidence="2">Thiopeptide-type bacteriocin biosynthesis protein</fullName>
    </submittedName>
</protein>
<evidence type="ECO:0000313" key="2">
    <source>
        <dbReference type="EMBL" id="UOE20617.1"/>
    </source>
</evidence>
<evidence type="ECO:0000313" key="3">
    <source>
        <dbReference type="Proteomes" id="UP000265719"/>
    </source>
</evidence>
<dbReference type="NCBIfam" id="TIGR03891">
    <property type="entry name" value="thiopep_ocin"/>
    <property type="match status" value="1"/>
</dbReference>